<dbReference type="PANTHER" id="PTHR13237">
    <property type="entry name" value="SOMETHING ABOUT SILENCING PROTEIN 10-RELATED"/>
    <property type="match status" value="1"/>
</dbReference>
<dbReference type="InterPro" id="IPR018972">
    <property type="entry name" value="Sas10_C_dom"/>
</dbReference>
<dbReference type="Proteomes" id="UP001150062">
    <property type="component" value="Unassembled WGS sequence"/>
</dbReference>
<feature type="compositionally biased region" description="Basic residues" evidence="5">
    <location>
        <begin position="473"/>
        <end position="488"/>
    </location>
</feature>
<comment type="subcellular location">
    <subcellularLocation>
        <location evidence="1">Nucleus</location>
    </subcellularLocation>
</comment>
<evidence type="ECO:0000256" key="5">
    <source>
        <dbReference type="SAM" id="MobiDB-lite"/>
    </source>
</evidence>
<comment type="similarity">
    <text evidence="2">Belongs to the SAS10 family.</text>
</comment>
<feature type="domain" description="Sas10 C-terminal" evidence="6">
    <location>
        <begin position="503"/>
        <end position="575"/>
    </location>
</feature>
<dbReference type="Pfam" id="PF09368">
    <property type="entry name" value="Sas10"/>
    <property type="match status" value="1"/>
</dbReference>
<feature type="compositionally biased region" description="Basic and acidic residues" evidence="5">
    <location>
        <begin position="462"/>
        <end position="472"/>
    </location>
</feature>
<gene>
    <name evidence="7" type="ORF">M0813_20978</name>
</gene>
<keyword evidence="8" id="KW-1185">Reference proteome</keyword>
<dbReference type="Pfam" id="PF04000">
    <property type="entry name" value="Sas10_Utp3"/>
    <property type="match status" value="1"/>
</dbReference>
<name>A0ABQ8YK06_9EUKA</name>
<feature type="compositionally biased region" description="Acidic residues" evidence="5">
    <location>
        <begin position="421"/>
        <end position="431"/>
    </location>
</feature>
<evidence type="ECO:0000256" key="1">
    <source>
        <dbReference type="ARBA" id="ARBA00004123"/>
    </source>
</evidence>
<dbReference type="EMBL" id="JAOAOG010000158">
    <property type="protein sequence ID" value="KAJ6244887.1"/>
    <property type="molecule type" value="Genomic_DNA"/>
</dbReference>
<accession>A0ABQ8YK06</accession>
<evidence type="ECO:0000256" key="4">
    <source>
        <dbReference type="ARBA" id="ARBA00023242"/>
    </source>
</evidence>
<evidence type="ECO:0000256" key="3">
    <source>
        <dbReference type="ARBA" id="ARBA00022553"/>
    </source>
</evidence>
<evidence type="ECO:0000259" key="6">
    <source>
        <dbReference type="Pfam" id="PF09368"/>
    </source>
</evidence>
<evidence type="ECO:0000256" key="2">
    <source>
        <dbReference type="ARBA" id="ARBA00010979"/>
    </source>
</evidence>
<organism evidence="7 8">
    <name type="scientific">Anaeramoeba flamelloides</name>
    <dbReference type="NCBI Taxonomy" id="1746091"/>
    <lineage>
        <taxon>Eukaryota</taxon>
        <taxon>Metamonada</taxon>
        <taxon>Anaeramoebidae</taxon>
        <taxon>Anaeramoeba</taxon>
    </lineage>
</organism>
<keyword evidence="3" id="KW-0597">Phosphoprotein</keyword>
<feature type="compositionally biased region" description="Basic residues" evidence="5">
    <location>
        <begin position="307"/>
        <end position="319"/>
    </location>
</feature>
<dbReference type="PANTHER" id="PTHR13237:SF8">
    <property type="entry name" value="SOMETHING ABOUT SILENCING PROTEIN 10"/>
    <property type="match status" value="1"/>
</dbReference>
<reference evidence="7" key="1">
    <citation type="submission" date="2022-08" db="EMBL/GenBank/DDBJ databases">
        <title>Novel sulfate-reducing endosymbionts in the free-living metamonad Anaeramoeba.</title>
        <authorList>
            <person name="Jerlstrom-Hultqvist J."/>
            <person name="Cepicka I."/>
            <person name="Gallot-Lavallee L."/>
            <person name="Salas-Leiva D."/>
            <person name="Curtis B.A."/>
            <person name="Zahonova K."/>
            <person name="Pipaliya S."/>
            <person name="Dacks J."/>
            <person name="Roger A.J."/>
        </authorList>
    </citation>
    <scope>NUCLEOTIDE SEQUENCE</scope>
    <source>
        <strain evidence="7">Schooner1</strain>
    </source>
</reference>
<feature type="compositionally biased region" description="Low complexity" evidence="5">
    <location>
        <begin position="13"/>
        <end position="30"/>
    </location>
</feature>
<evidence type="ECO:0000313" key="8">
    <source>
        <dbReference type="Proteomes" id="UP001150062"/>
    </source>
</evidence>
<protein>
    <submittedName>
        <fullName evidence="7">Something about silencing protein</fullName>
    </submittedName>
</protein>
<proteinExistence type="inferred from homology"/>
<feature type="region of interest" description="Disordered" evidence="5">
    <location>
        <begin position="302"/>
        <end position="498"/>
    </location>
</feature>
<feature type="compositionally biased region" description="Low complexity" evidence="5">
    <location>
        <begin position="38"/>
        <end position="49"/>
    </location>
</feature>
<comment type="caution">
    <text evidence="7">The sequence shown here is derived from an EMBL/GenBank/DDBJ whole genome shotgun (WGS) entry which is preliminary data.</text>
</comment>
<sequence length="580" mass="67004">MSGKKQKLSFKNSPSSSSEESDSSSYESESVLAIGAQSSSDISSDSSESLGNQRDETDFSYKAVSQIPSYEIDQEAIRKKADKIGGWGYEKQTFYSSQLKEEAHSDDEQDINEMEKEAIKLQKARAGNFKSEDFGEIEKFSQKEDKSKQKNLKLKNRGDRTMLDALNQELNEIDLERIHFEKINKDISGFSNQEKLKYLVSQSPELLSLLMDLQKYTKEIQQRLDPKIKSLKKVNKLNNVDSFYQARYFLLLNYCMNISFYLVLKAKQSGVKNHPVIDQIVKQREIIKQMKKINDRLLKQEKEIASHNKKNKTTTKKITAKTNVKSKIEKKKNKIESEKVNKKSKKDSKAAIPLPSSESKSKSKSKPKTESSSDYNSESESEEEQFVRFSTSSSKQNNETIKKKEIGINSNTNREKRGFNGEDDDDNEINEENISKRARTNSYISNQDDKDESNDYYQQIEEQIKLKKQKEEKKKKKQKKKKKRRKGKTVSIIPEPDKIVKDGEKRNINYQILKNADLTKRINKKTRNPRIKRKLKYQKAMNKWKTKVGGYKKLKGSYSGESSGIKMNITRSIQFGGSRK</sequence>
<feature type="region of interest" description="Disordered" evidence="5">
    <location>
        <begin position="1"/>
        <end position="61"/>
    </location>
</feature>
<keyword evidence="4" id="KW-0539">Nucleus</keyword>
<feature type="compositionally biased region" description="Polar residues" evidence="5">
    <location>
        <begin position="388"/>
        <end position="399"/>
    </location>
</feature>
<evidence type="ECO:0000313" key="7">
    <source>
        <dbReference type="EMBL" id="KAJ6244887.1"/>
    </source>
</evidence>
<dbReference type="InterPro" id="IPR007146">
    <property type="entry name" value="Sas10/Utp3/C1D"/>
</dbReference>